<protein>
    <submittedName>
        <fullName evidence="2">Uncharacterized protein</fullName>
    </submittedName>
</protein>
<dbReference type="AlphaFoldDB" id="A0A7C5SNT6"/>
<evidence type="ECO:0000256" key="1">
    <source>
        <dbReference type="SAM" id="Phobius"/>
    </source>
</evidence>
<dbReference type="Proteomes" id="UP000886105">
    <property type="component" value="Unassembled WGS sequence"/>
</dbReference>
<reference evidence="2" key="1">
    <citation type="journal article" date="2020" name="mSystems">
        <title>Genome- and Community-Level Interaction Insights into Carbon Utilization and Element Cycling Functions of Hydrothermarchaeota in Hydrothermal Sediment.</title>
        <authorList>
            <person name="Zhou Z."/>
            <person name="Liu Y."/>
            <person name="Xu W."/>
            <person name="Pan J."/>
            <person name="Luo Z.H."/>
            <person name="Li M."/>
        </authorList>
    </citation>
    <scope>NUCLEOTIDE SEQUENCE [LARGE SCALE GENOMIC DNA]</scope>
    <source>
        <strain evidence="2">HyVt-523</strain>
    </source>
</reference>
<feature type="transmembrane region" description="Helical" evidence="1">
    <location>
        <begin position="31"/>
        <end position="50"/>
    </location>
</feature>
<evidence type="ECO:0000313" key="2">
    <source>
        <dbReference type="EMBL" id="HHO57863.1"/>
    </source>
</evidence>
<accession>A0A7C5SNT6</accession>
<feature type="transmembrane region" description="Helical" evidence="1">
    <location>
        <begin position="57"/>
        <end position="78"/>
    </location>
</feature>
<gene>
    <name evidence="2" type="ORF">ENJ85_01685</name>
</gene>
<dbReference type="EMBL" id="DRNZ01000110">
    <property type="protein sequence ID" value="HHO57863.1"/>
    <property type="molecule type" value="Genomic_DNA"/>
</dbReference>
<keyword evidence="1" id="KW-1133">Transmembrane helix</keyword>
<keyword evidence="1" id="KW-0472">Membrane</keyword>
<proteinExistence type="predicted"/>
<comment type="caution">
    <text evidence="2">The sequence shown here is derived from an EMBL/GenBank/DDBJ whole genome shotgun (WGS) entry which is preliminary data.</text>
</comment>
<sequence length="102" mass="10978">MRLSAERTTRAMMIAGAVFYVYWTFVEPSGAGQALAVGTLFGGASFTYAPRPRPIPFVLGFAAVLFVVHLLRGAPLLFAEGYAVGAGLPWLVQRFAPRNDAD</sequence>
<organism evidence="2">
    <name type="scientific">Oceanithermus profundus</name>
    <dbReference type="NCBI Taxonomy" id="187137"/>
    <lineage>
        <taxon>Bacteria</taxon>
        <taxon>Thermotogati</taxon>
        <taxon>Deinococcota</taxon>
        <taxon>Deinococci</taxon>
        <taxon>Thermales</taxon>
        <taxon>Thermaceae</taxon>
        <taxon>Oceanithermus</taxon>
    </lineage>
</organism>
<name>A0A7C5SNT6_9DEIN</name>
<keyword evidence="1" id="KW-0812">Transmembrane</keyword>